<feature type="coiled-coil region" evidence="1">
    <location>
        <begin position="1068"/>
        <end position="1095"/>
    </location>
</feature>
<dbReference type="CDD" id="cd21206">
    <property type="entry name" value="CH_IQGAP"/>
    <property type="match status" value="1"/>
</dbReference>
<dbReference type="PANTHER" id="PTHR14149">
    <property type="entry name" value="RAS GTPASE-ACTIVATING PROTEIN WITH IQ MOTIF"/>
    <property type="match status" value="1"/>
</dbReference>
<dbReference type="Pfam" id="PF00612">
    <property type="entry name" value="IQ"/>
    <property type="match status" value="1"/>
</dbReference>
<keyword evidence="6" id="KW-1185">Reference proteome</keyword>
<feature type="coiled-coil region" evidence="1">
    <location>
        <begin position="263"/>
        <end position="295"/>
    </location>
</feature>
<dbReference type="SMART" id="SM00323">
    <property type="entry name" value="RasGAP"/>
    <property type="match status" value="1"/>
</dbReference>
<dbReference type="Pfam" id="PF00616">
    <property type="entry name" value="RasGAP"/>
    <property type="match status" value="1"/>
</dbReference>
<dbReference type="GO" id="GO:0051015">
    <property type="term" value="F:actin filament binding"/>
    <property type="evidence" value="ECO:0007669"/>
    <property type="project" value="TreeGrafter"/>
</dbReference>
<dbReference type="PANTHER" id="PTHR14149:SF14">
    <property type="entry name" value="CALPONIN-HOMOLOGY (CH) DOMAIN-CONTAINING PROTEIN"/>
    <property type="match status" value="1"/>
</dbReference>
<feature type="domain" description="Calponin-homology (CH)" evidence="4">
    <location>
        <begin position="69"/>
        <end position="176"/>
    </location>
</feature>
<name>A0AAD5X8W1_9FUNG</name>
<reference evidence="5" key="1">
    <citation type="submission" date="2020-05" db="EMBL/GenBank/DDBJ databases">
        <title>Phylogenomic resolution of chytrid fungi.</title>
        <authorList>
            <person name="Stajich J.E."/>
            <person name="Amses K."/>
            <person name="Simmons R."/>
            <person name="Seto K."/>
            <person name="Myers J."/>
            <person name="Bonds A."/>
            <person name="Quandt C.A."/>
            <person name="Barry K."/>
            <person name="Liu P."/>
            <person name="Grigoriev I."/>
            <person name="Longcore J.E."/>
            <person name="James T.Y."/>
        </authorList>
    </citation>
    <scope>NUCLEOTIDE SEQUENCE</scope>
    <source>
        <strain evidence="5">JEL0318</strain>
    </source>
</reference>
<dbReference type="InterPro" id="IPR000048">
    <property type="entry name" value="IQ_motif_EF-hand-BS"/>
</dbReference>
<dbReference type="SUPFAM" id="SSF143885">
    <property type="entry name" value="RGC domain-like"/>
    <property type="match status" value="1"/>
</dbReference>
<protein>
    <recommendedName>
        <fullName evidence="7">Ras GTPase-activating-like protein IQGAP1</fullName>
    </recommendedName>
</protein>
<feature type="domain" description="Ras-GAP" evidence="3">
    <location>
        <begin position="549"/>
        <end position="778"/>
    </location>
</feature>
<evidence type="ECO:0000313" key="5">
    <source>
        <dbReference type="EMBL" id="KAJ3056588.1"/>
    </source>
</evidence>
<dbReference type="InterPro" id="IPR023152">
    <property type="entry name" value="RasGAP_CS"/>
</dbReference>
<proteinExistence type="predicted"/>
<keyword evidence="1" id="KW-0175">Coiled coil</keyword>
<accession>A0AAD5X8W1</accession>
<dbReference type="PROSITE" id="PS50018">
    <property type="entry name" value="RAS_GTPASE_ACTIV_2"/>
    <property type="match status" value="1"/>
</dbReference>
<evidence type="ECO:0008006" key="7">
    <source>
        <dbReference type="Google" id="ProtNLM"/>
    </source>
</evidence>
<dbReference type="InterPro" id="IPR036872">
    <property type="entry name" value="CH_dom_sf"/>
</dbReference>
<dbReference type="EMBL" id="JADGJD010000027">
    <property type="protein sequence ID" value="KAJ3056588.1"/>
    <property type="molecule type" value="Genomic_DNA"/>
</dbReference>
<dbReference type="GO" id="GO:1903479">
    <property type="term" value="P:mitotic actomyosin contractile ring assembly actin filament organization"/>
    <property type="evidence" value="ECO:0007669"/>
    <property type="project" value="TreeGrafter"/>
</dbReference>
<dbReference type="Gene3D" id="1.10.418.10">
    <property type="entry name" value="Calponin-like domain"/>
    <property type="match status" value="1"/>
</dbReference>
<dbReference type="SUPFAM" id="SSF48350">
    <property type="entry name" value="GTPase activation domain, GAP"/>
    <property type="match status" value="1"/>
</dbReference>
<organism evidence="5 6">
    <name type="scientific">Rhizophlyctis rosea</name>
    <dbReference type="NCBI Taxonomy" id="64517"/>
    <lineage>
        <taxon>Eukaryota</taxon>
        <taxon>Fungi</taxon>
        <taxon>Fungi incertae sedis</taxon>
        <taxon>Chytridiomycota</taxon>
        <taxon>Chytridiomycota incertae sedis</taxon>
        <taxon>Chytridiomycetes</taxon>
        <taxon>Rhizophlyctidales</taxon>
        <taxon>Rhizophlyctidaceae</taxon>
        <taxon>Rhizophlyctis</taxon>
    </lineage>
</organism>
<dbReference type="GO" id="GO:0110085">
    <property type="term" value="C:mitotic actomyosin contractile ring"/>
    <property type="evidence" value="ECO:0007669"/>
    <property type="project" value="TreeGrafter"/>
</dbReference>
<dbReference type="InterPro" id="IPR008936">
    <property type="entry name" value="Rho_GTPase_activation_prot"/>
</dbReference>
<dbReference type="AlphaFoldDB" id="A0AAD5X8W1"/>
<dbReference type="SUPFAM" id="SSF47576">
    <property type="entry name" value="Calponin-homology domain, CH-domain"/>
    <property type="match status" value="1"/>
</dbReference>
<feature type="region of interest" description="Disordered" evidence="2">
    <location>
        <begin position="650"/>
        <end position="669"/>
    </location>
</feature>
<evidence type="ECO:0000259" key="4">
    <source>
        <dbReference type="PROSITE" id="PS50021"/>
    </source>
</evidence>
<dbReference type="PROSITE" id="PS50096">
    <property type="entry name" value="IQ"/>
    <property type="match status" value="4"/>
</dbReference>
<evidence type="ECO:0000256" key="1">
    <source>
        <dbReference type="SAM" id="Coils"/>
    </source>
</evidence>
<dbReference type="PROSITE" id="PS50021">
    <property type="entry name" value="CH"/>
    <property type="match status" value="1"/>
</dbReference>
<dbReference type="InterPro" id="IPR000593">
    <property type="entry name" value="RasGAP_C"/>
</dbReference>
<dbReference type="FunFam" id="1.10.506.10:FF:000004">
    <property type="entry name" value="IQ motif containing GTPase activating protein 1"/>
    <property type="match status" value="1"/>
</dbReference>
<dbReference type="PROSITE" id="PS00509">
    <property type="entry name" value="RAS_GTPASE_ACTIV_1"/>
    <property type="match status" value="1"/>
</dbReference>
<sequence>MSDQLSPLADLTSATSPKQSLEMLNAISTEMGDVAGMHGRVRFKFDPNHTKDASILDKERSLLQAYEYLCHIGEAKEWIEACIKEQIAPIEQLDEELRNGIVLARLARTFEPKAVKKIFEDRTKLQFRHSDNINYLFDAMRQVGLPEVFFFELTDLYDKKNIPKVIYCIHALSHLLAKKGLAPAMKNLVGQLSFTDEQLDATQQELDESGVTLPSFSGVGDALKKELKEEPVLTEEQKRDLYFQNNVDKVVRGQAAIRGKQARRRYQKLLEQDRADKERLRAEEERRRLEKVTKAQSVIRMHQQRRKFVERKEHFAANEDKITRIQAGWKAKKASQAYHERLRQLKGNGELWSKLQARIKGKHQRARYQERLKYLNSHEAEIVKIQSSWRAKKMAKAYRGLSSLKNPDVKTLQNFLHLLDDSDEDFEEELDVERLRQLVIKKIRENLSLEQEVNELDVKISLLVKNRITLEEVIHATSKKKRALLSGALLQDKDTSTWNLSGKDKDNRSRRERYGQLFYLLQTQPQYLARTMFAMNKTSGTTVTRFLEQVVLTLYGYAQNPREEYMLLNLIKTAIKVEFEEITKPDEFLRANPYFIKLVLQYTRGVKNASFLRDLLAPLIKSVLTDPTLDLETEPIGIWKTLIREEESRTGEKSSRSYDATPQQAAEDPEVKAIQAAHVEKLREITDQFLNAIIGSLNKMPFGIRYIAMELRETMREKFPGSDDEILKCVGNLLYYRYMNPAIVAPEAFDVIETNTQITPTQRKNLADVAKLLHQISVGKLFVASEDQHGEMNKYLNAASKKFLGYFREASTVETAEEYFNMDEYADVGKATKPTILITQGEIVQVHRSLLDNLEDLIGTNEKDPLKQILDDLGAPPSQPVDEKNGGSEISLALVNRFTSTEDEKDLRLKQLFTETKRFVLAIIRVQTGKNLLDILEAPVTEREEGTFTDLAKKEVEAQAARRNFELRSAQQLKGSNAALNGSVGDLTKSNASIPRSQSTLVHSTMSASKETLLRAPDGSTITFFQLKRRALENMAKLESEGLVTKSNSYQDMLNSIAKDMLNKHRRRSQRQRELDSLRQTLTNLEEKASYLEDQKKSYHSYIDACMAQLNKKTKDKKKPLIFTKQYYHMKDVQKTGKVPQFGSYKYSAADLYKKGVLVGIDDYSPKQYGQITLTISSDEAGVFNVEASFLGIKMPDKMELRLEDLLQAQYNNVSVITLFEGAKVNVNLLIFLLNKKFYV</sequence>
<dbReference type="SMART" id="SM00015">
    <property type="entry name" value="IQ"/>
    <property type="match status" value="4"/>
</dbReference>
<dbReference type="GO" id="GO:0005516">
    <property type="term" value="F:calmodulin binding"/>
    <property type="evidence" value="ECO:0007669"/>
    <property type="project" value="TreeGrafter"/>
</dbReference>
<gene>
    <name evidence="5" type="ORF">HK097_005751</name>
</gene>
<dbReference type="InterPro" id="IPR001936">
    <property type="entry name" value="RasGAP_dom"/>
</dbReference>
<dbReference type="Proteomes" id="UP001212841">
    <property type="component" value="Unassembled WGS sequence"/>
</dbReference>
<evidence type="ECO:0000259" key="3">
    <source>
        <dbReference type="PROSITE" id="PS50018"/>
    </source>
</evidence>
<dbReference type="SMART" id="SM00033">
    <property type="entry name" value="CH"/>
    <property type="match status" value="1"/>
</dbReference>
<dbReference type="Gene3D" id="1.10.506.10">
    <property type="entry name" value="GTPase Activation - p120gap, domain 1"/>
    <property type="match status" value="1"/>
</dbReference>
<evidence type="ECO:0000256" key="2">
    <source>
        <dbReference type="SAM" id="MobiDB-lite"/>
    </source>
</evidence>
<dbReference type="InterPro" id="IPR001715">
    <property type="entry name" value="CH_dom"/>
</dbReference>
<comment type="caution">
    <text evidence="5">The sequence shown here is derived from an EMBL/GenBank/DDBJ whole genome shotgun (WGS) entry which is preliminary data.</text>
</comment>
<evidence type="ECO:0000313" key="6">
    <source>
        <dbReference type="Proteomes" id="UP001212841"/>
    </source>
</evidence>
<dbReference type="Pfam" id="PF03836">
    <property type="entry name" value="RasGAP_C"/>
    <property type="match status" value="1"/>
</dbReference>
<dbReference type="GO" id="GO:0005096">
    <property type="term" value="F:GTPase activator activity"/>
    <property type="evidence" value="ECO:0007669"/>
    <property type="project" value="TreeGrafter"/>
</dbReference>
<dbReference type="Pfam" id="PF00307">
    <property type="entry name" value="CH"/>
    <property type="match status" value="1"/>
</dbReference>